<evidence type="ECO:0000256" key="4">
    <source>
        <dbReference type="PROSITE-ProRule" id="PRU00175"/>
    </source>
</evidence>
<evidence type="ECO:0000256" key="3">
    <source>
        <dbReference type="ARBA" id="ARBA00022833"/>
    </source>
</evidence>
<protein>
    <recommendedName>
        <fullName evidence="6">RING-type domain-containing protein</fullName>
    </recommendedName>
</protein>
<feature type="compositionally biased region" description="Basic and acidic residues" evidence="5">
    <location>
        <begin position="48"/>
        <end position="57"/>
    </location>
</feature>
<dbReference type="OrthoDB" id="6270329at2759"/>
<keyword evidence="8" id="KW-1185">Reference proteome</keyword>
<feature type="compositionally biased region" description="Basic and acidic residues" evidence="5">
    <location>
        <begin position="190"/>
        <end position="202"/>
    </location>
</feature>
<dbReference type="GO" id="GO:0016567">
    <property type="term" value="P:protein ubiquitination"/>
    <property type="evidence" value="ECO:0007669"/>
    <property type="project" value="UniProtKB-UniPathway"/>
</dbReference>
<sequence length="331" mass="35665">MIDPGHDPRVKSVGGPGQLNPFWSLMLSDEEADFLQQALPQDDGDSSTGHEVEHNIEEALPTPLTTRNLHSRLRTTSIVRAVRSRTASAAHSRATSSRGSSHSSATRSDTRRSQDRVAKARGKKKASASSSSAVKRARMSTVREAVDPVSLCVGGSTSGAESSSRRRGKRKREESPLQGFSTSGRKGKKRAVEPEPEGRQDDSDGNGEETKFSGTPDRPRKDKGKQRAVPTPPSPTEELPSLSEYQCPICFFPPTNATLTPCGHVCCGSCLFTAVKTTMRRNANVMQPVQTQCPVCRAVIPGWNGRGGGVIGLKVAAVFSQDAAARNRIFW</sequence>
<evidence type="ECO:0000256" key="5">
    <source>
        <dbReference type="SAM" id="MobiDB-lite"/>
    </source>
</evidence>
<dbReference type="GO" id="GO:0061630">
    <property type="term" value="F:ubiquitin protein ligase activity"/>
    <property type="evidence" value="ECO:0007669"/>
    <property type="project" value="InterPro"/>
</dbReference>
<dbReference type="GO" id="GO:0140082">
    <property type="term" value="F:SUMO-ubiquitin ligase activity"/>
    <property type="evidence" value="ECO:0007669"/>
    <property type="project" value="TreeGrafter"/>
</dbReference>
<dbReference type="InterPro" id="IPR013083">
    <property type="entry name" value="Znf_RING/FYVE/PHD"/>
</dbReference>
<accession>A0A0D6ZZL3</accession>
<dbReference type="Proteomes" id="UP000054144">
    <property type="component" value="Unassembled WGS sequence"/>
</dbReference>
<dbReference type="UniPathway" id="UPA00143"/>
<keyword evidence="2 4" id="KW-0863">Zinc-finger</keyword>
<dbReference type="AlphaFoldDB" id="A0A0D6ZZL3"/>
<evidence type="ECO:0000313" key="7">
    <source>
        <dbReference type="EMBL" id="KIY42988.1"/>
    </source>
</evidence>
<gene>
    <name evidence="7" type="ORF">FISHEDRAFT_63022</name>
</gene>
<dbReference type="GO" id="GO:0032183">
    <property type="term" value="F:SUMO binding"/>
    <property type="evidence" value="ECO:0007669"/>
    <property type="project" value="TreeGrafter"/>
</dbReference>
<dbReference type="PANTHER" id="PTHR47094:SF1">
    <property type="entry name" value="RING-TYPE E3 UBIQUITIN TRANSFERASE"/>
    <property type="match status" value="1"/>
</dbReference>
<dbReference type="Pfam" id="PF00097">
    <property type="entry name" value="zf-C3HC4"/>
    <property type="match status" value="1"/>
</dbReference>
<dbReference type="InterPro" id="IPR001841">
    <property type="entry name" value="Znf_RING"/>
</dbReference>
<evidence type="ECO:0000259" key="6">
    <source>
        <dbReference type="PROSITE" id="PS50089"/>
    </source>
</evidence>
<dbReference type="GO" id="GO:0006511">
    <property type="term" value="P:ubiquitin-dependent protein catabolic process"/>
    <property type="evidence" value="ECO:0007669"/>
    <property type="project" value="TreeGrafter"/>
</dbReference>
<feature type="compositionally biased region" description="Low complexity" evidence="5">
    <location>
        <begin position="80"/>
        <end position="107"/>
    </location>
</feature>
<dbReference type="SUPFAM" id="SSF57850">
    <property type="entry name" value="RING/U-box"/>
    <property type="match status" value="1"/>
</dbReference>
<dbReference type="SMART" id="SM00184">
    <property type="entry name" value="RING"/>
    <property type="match status" value="1"/>
</dbReference>
<dbReference type="Gene3D" id="3.30.40.10">
    <property type="entry name" value="Zinc/RING finger domain, C3HC4 (zinc finger)"/>
    <property type="match status" value="1"/>
</dbReference>
<evidence type="ECO:0000256" key="2">
    <source>
        <dbReference type="ARBA" id="ARBA00022771"/>
    </source>
</evidence>
<feature type="compositionally biased region" description="Basic and acidic residues" evidence="5">
    <location>
        <begin position="108"/>
        <end position="118"/>
    </location>
</feature>
<feature type="compositionally biased region" description="Polar residues" evidence="5">
    <location>
        <begin position="63"/>
        <end position="78"/>
    </location>
</feature>
<dbReference type="PANTHER" id="PTHR47094">
    <property type="entry name" value="ELFLESS, ISOFORM B"/>
    <property type="match status" value="1"/>
</dbReference>
<feature type="region of interest" description="Disordered" evidence="5">
    <location>
        <begin position="39"/>
        <end position="240"/>
    </location>
</feature>
<dbReference type="InterPro" id="IPR018957">
    <property type="entry name" value="Znf_C3HC4_RING-type"/>
</dbReference>
<evidence type="ECO:0000256" key="1">
    <source>
        <dbReference type="ARBA" id="ARBA00022723"/>
    </source>
</evidence>
<name>A0A0D6ZZL3_9AGAR</name>
<dbReference type="PROSITE" id="PS50089">
    <property type="entry name" value="ZF_RING_2"/>
    <property type="match status" value="1"/>
</dbReference>
<dbReference type="GO" id="GO:0033768">
    <property type="term" value="C:SUMO-targeted ubiquitin ligase complex"/>
    <property type="evidence" value="ECO:0007669"/>
    <property type="project" value="TreeGrafter"/>
</dbReference>
<reference evidence="7 8" key="1">
    <citation type="journal article" date="2015" name="Fungal Genet. Biol.">
        <title>Evolution of novel wood decay mechanisms in Agaricales revealed by the genome sequences of Fistulina hepatica and Cylindrobasidium torrendii.</title>
        <authorList>
            <person name="Floudas D."/>
            <person name="Held B.W."/>
            <person name="Riley R."/>
            <person name="Nagy L.G."/>
            <person name="Koehler G."/>
            <person name="Ransdell A.S."/>
            <person name="Younus H."/>
            <person name="Chow J."/>
            <person name="Chiniquy J."/>
            <person name="Lipzen A."/>
            <person name="Tritt A."/>
            <person name="Sun H."/>
            <person name="Haridas S."/>
            <person name="LaButti K."/>
            <person name="Ohm R.A."/>
            <person name="Kues U."/>
            <person name="Blanchette R.A."/>
            <person name="Grigoriev I.V."/>
            <person name="Minto R.E."/>
            <person name="Hibbett D.S."/>
        </authorList>
    </citation>
    <scope>NUCLEOTIDE SEQUENCE [LARGE SCALE GENOMIC DNA]</scope>
    <source>
        <strain evidence="7 8">ATCC 64428</strain>
    </source>
</reference>
<proteinExistence type="predicted"/>
<evidence type="ECO:0000313" key="8">
    <source>
        <dbReference type="Proteomes" id="UP000054144"/>
    </source>
</evidence>
<organism evidence="7 8">
    <name type="scientific">Fistulina hepatica ATCC 64428</name>
    <dbReference type="NCBI Taxonomy" id="1128425"/>
    <lineage>
        <taxon>Eukaryota</taxon>
        <taxon>Fungi</taxon>
        <taxon>Dikarya</taxon>
        <taxon>Basidiomycota</taxon>
        <taxon>Agaricomycotina</taxon>
        <taxon>Agaricomycetes</taxon>
        <taxon>Agaricomycetidae</taxon>
        <taxon>Agaricales</taxon>
        <taxon>Fistulinaceae</taxon>
        <taxon>Fistulina</taxon>
    </lineage>
</organism>
<keyword evidence="1" id="KW-0479">Metal-binding</keyword>
<dbReference type="EMBL" id="KN882148">
    <property type="protein sequence ID" value="KIY42988.1"/>
    <property type="molecule type" value="Genomic_DNA"/>
</dbReference>
<dbReference type="GO" id="GO:0008270">
    <property type="term" value="F:zinc ion binding"/>
    <property type="evidence" value="ECO:0007669"/>
    <property type="project" value="UniProtKB-KW"/>
</dbReference>
<dbReference type="InterPro" id="IPR049627">
    <property type="entry name" value="SLX8"/>
</dbReference>
<feature type="domain" description="RING-type" evidence="6">
    <location>
        <begin position="247"/>
        <end position="297"/>
    </location>
</feature>
<keyword evidence="3" id="KW-0862">Zinc</keyword>